<dbReference type="SUPFAM" id="SSF53067">
    <property type="entry name" value="Actin-like ATPase domain"/>
    <property type="match status" value="1"/>
</dbReference>
<evidence type="ECO:0000259" key="10">
    <source>
        <dbReference type="PROSITE" id="PS51464"/>
    </source>
</evidence>
<dbReference type="OrthoDB" id="9810372at2"/>
<dbReference type="Gene3D" id="3.40.50.10490">
    <property type="entry name" value="Glucose-6-phosphate isomerase like protein, domain 1"/>
    <property type="match status" value="2"/>
</dbReference>
<dbReference type="Pfam" id="PF01380">
    <property type="entry name" value="SIS"/>
    <property type="match status" value="1"/>
</dbReference>
<dbReference type="InterPro" id="IPR046348">
    <property type="entry name" value="SIS_dom_sf"/>
</dbReference>
<protein>
    <recommendedName>
        <fullName evidence="1">N-acetylglucosamine kinase</fullName>
        <ecNumber evidence="1">2.7.1.59</ecNumber>
    </recommendedName>
</protein>
<dbReference type="EMBL" id="WUMK01000003">
    <property type="protein sequence ID" value="MXN45597.1"/>
    <property type="molecule type" value="Genomic_DNA"/>
</dbReference>
<feature type="domain" description="SIS" evidence="10">
    <location>
        <begin position="43"/>
        <end position="196"/>
    </location>
</feature>
<keyword evidence="2" id="KW-0808">Transferase</keyword>
<dbReference type="PROSITE" id="PS01125">
    <property type="entry name" value="ROK"/>
    <property type="match status" value="1"/>
</dbReference>
<dbReference type="GO" id="GO:1901135">
    <property type="term" value="P:carbohydrate derivative metabolic process"/>
    <property type="evidence" value="ECO:0007669"/>
    <property type="project" value="InterPro"/>
</dbReference>
<evidence type="ECO:0000313" key="11">
    <source>
        <dbReference type="EMBL" id="MXN45597.1"/>
    </source>
</evidence>
<dbReference type="Pfam" id="PF00480">
    <property type="entry name" value="ROK"/>
    <property type="match status" value="1"/>
</dbReference>
<name>A0A6N8SAY1_9HYPH</name>
<evidence type="ECO:0000256" key="8">
    <source>
        <dbReference type="ARBA" id="ARBA00023277"/>
    </source>
</evidence>
<evidence type="ECO:0000256" key="2">
    <source>
        <dbReference type="ARBA" id="ARBA00022679"/>
    </source>
</evidence>
<keyword evidence="12" id="KW-1185">Reference proteome</keyword>
<dbReference type="EC" id="2.7.1.59" evidence="1"/>
<dbReference type="RefSeq" id="WP_160859018.1">
    <property type="nucleotide sequence ID" value="NZ_WUMK01000003.1"/>
</dbReference>
<evidence type="ECO:0000256" key="6">
    <source>
        <dbReference type="ARBA" id="ARBA00022833"/>
    </source>
</evidence>
<evidence type="ECO:0000256" key="9">
    <source>
        <dbReference type="ARBA" id="ARBA00049065"/>
    </source>
</evidence>
<dbReference type="Gene3D" id="3.30.420.40">
    <property type="match status" value="2"/>
</dbReference>
<comment type="caution">
    <text evidence="11">The sequence shown here is derived from an EMBL/GenBank/DDBJ whole genome shotgun (WGS) entry which is preliminary data.</text>
</comment>
<evidence type="ECO:0000256" key="7">
    <source>
        <dbReference type="ARBA" id="ARBA00022840"/>
    </source>
</evidence>
<dbReference type="PANTHER" id="PTHR18964">
    <property type="entry name" value="ROK (REPRESSOR, ORF, KINASE) FAMILY"/>
    <property type="match status" value="1"/>
</dbReference>
<dbReference type="GO" id="GO:0046872">
    <property type="term" value="F:metal ion binding"/>
    <property type="evidence" value="ECO:0007669"/>
    <property type="project" value="UniProtKB-KW"/>
</dbReference>
<keyword evidence="7" id="KW-0067">ATP-binding</keyword>
<dbReference type="InterPro" id="IPR000600">
    <property type="entry name" value="ROK"/>
</dbReference>
<dbReference type="InterPro" id="IPR049874">
    <property type="entry name" value="ROK_cs"/>
</dbReference>
<comment type="catalytic activity">
    <reaction evidence="9">
        <text>N-acetyl-D-glucosamine + ATP = N-acetyl-D-glucosamine 6-phosphate + ADP + H(+)</text>
        <dbReference type="Rhea" id="RHEA:17417"/>
        <dbReference type="ChEBI" id="CHEBI:15378"/>
        <dbReference type="ChEBI" id="CHEBI:30616"/>
        <dbReference type="ChEBI" id="CHEBI:57513"/>
        <dbReference type="ChEBI" id="CHEBI:456216"/>
        <dbReference type="ChEBI" id="CHEBI:506227"/>
        <dbReference type="EC" id="2.7.1.59"/>
    </reaction>
</comment>
<dbReference type="SUPFAM" id="SSF53697">
    <property type="entry name" value="SIS domain"/>
    <property type="match status" value="1"/>
</dbReference>
<dbReference type="CDD" id="cd24057">
    <property type="entry name" value="ASKHA_NBD_ROK_NAGK"/>
    <property type="match status" value="1"/>
</dbReference>
<evidence type="ECO:0000256" key="5">
    <source>
        <dbReference type="ARBA" id="ARBA00022777"/>
    </source>
</evidence>
<keyword evidence="3" id="KW-0479">Metal-binding</keyword>
<dbReference type="AlphaFoldDB" id="A0A6N8SAY1"/>
<keyword evidence="4" id="KW-0547">Nucleotide-binding</keyword>
<reference evidence="11 12" key="1">
    <citation type="submission" date="2019-12" db="EMBL/GenBank/DDBJ databases">
        <title>Shinella kummerowiae sp. nov., a symbiotic bacterium isolated from root nodules of the herbal legume Kummerowia stipulacea.</title>
        <authorList>
            <person name="Gao J."/>
        </authorList>
    </citation>
    <scope>NUCLEOTIDE SEQUENCE [LARGE SCALE GENOMIC DNA]</scope>
    <source>
        <strain evidence="11 12">CCBAU 25048</strain>
    </source>
</reference>
<sequence>MTPQRASTATAGLHRWETVREIVQQPAVWRAFAPQLATFAAEIQTWLERRAHEEIWFCGAGTSAFIGETLAAYLNRAPGPARFRAVPTTDLVSAPRSFLRPGVRALVVSFGRSGNSSESLGTLNLLNAHAPEADRLHITCNAESALAAPSLQGPGEQRTLVLPPETNDRGFAMTSSYTTMLLSALACFDPEPPADPVALLKRLADDAEGLIARGFDALARFPMPDRVVFLGSGPLTGTARECALKVLELTAGAISTSWDSTLGFRHGPKAVVNDKTLVFVLQSADPFTQAYDTDLAKEIAVQFSPQTVVRLGDVATGADVAVPATGNDAWGSVLHVLIGQMLAVIWSDRMGLNVDDPFAGRNLTRVVAGVQLYDLPKHAPAAYGAIDVGGSKIEAALFGENMQPIEKRRIDTRKQSYADLLDAIVEQADWLQAVAGKPTAIGIGLPGLIDPATGLSVTSNLPATGRSLGADLSARLGRPVPVENDCKCFALSEANGGAGEGYRTVFGLILGTGVGGGVCVDGRLVKGLNGLPGEVGHFGLPAERVAKHGLPLVACGCGRTGCYETYVSGPGLSCLAAHVAGRPARAEEIVAAASKGEAAMQTVLDIWLDLLCELIHTIQLTIDADCVVIGGGLSRMEGLAEDLAAAFETHKLPGVRSPVFRIAEHGDASGTRGAAILARQAAEAGRP</sequence>
<keyword evidence="8" id="KW-0119">Carbohydrate metabolism</keyword>
<dbReference type="PANTHER" id="PTHR18964:SF162">
    <property type="entry name" value="N-ACETYL-D-GLUCOSAMINE KINASE"/>
    <property type="match status" value="1"/>
</dbReference>
<evidence type="ECO:0000256" key="3">
    <source>
        <dbReference type="ARBA" id="ARBA00022723"/>
    </source>
</evidence>
<dbReference type="GO" id="GO:0045127">
    <property type="term" value="F:N-acetylglucosamine kinase activity"/>
    <property type="evidence" value="ECO:0007669"/>
    <property type="project" value="UniProtKB-EC"/>
</dbReference>
<gene>
    <name evidence="11" type="ORF">GR138_10360</name>
</gene>
<accession>A0A6N8SAY1</accession>
<dbReference type="InterPro" id="IPR043129">
    <property type="entry name" value="ATPase_NBD"/>
</dbReference>
<proteinExistence type="predicted"/>
<dbReference type="GO" id="GO:0005524">
    <property type="term" value="F:ATP binding"/>
    <property type="evidence" value="ECO:0007669"/>
    <property type="project" value="UniProtKB-KW"/>
</dbReference>
<keyword evidence="6" id="KW-0862">Zinc</keyword>
<organism evidence="11 12">
    <name type="scientific">Shinella kummerowiae</name>
    <dbReference type="NCBI Taxonomy" id="417745"/>
    <lineage>
        <taxon>Bacteria</taxon>
        <taxon>Pseudomonadati</taxon>
        <taxon>Pseudomonadota</taxon>
        <taxon>Alphaproteobacteria</taxon>
        <taxon>Hyphomicrobiales</taxon>
        <taxon>Rhizobiaceae</taxon>
        <taxon>Shinella</taxon>
    </lineage>
</organism>
<evidence type="ECO:0000313" key="12">
    <source>
        <dbReference type="Proteomes" id="UP000435802"/>
    </source>
</evidence>
<evidence type="ECO:0000256" key="1">
    <source>
        <dbReference type="ARBA" id="ARBA00012122"/>
    </source>
</evidence>
<dbReference type="PROSITE" id="PS51464">
    <property type="entry name" value="SIS"/>
    <property type="match status" value="1"/>
</dbReference>
<evidence type="ECO:0000256" key="4">
    <source>
        <dbReference type="ARBA" id="ARBA00022741"/>
    </source>
</evidence>
<dbReference type="Proteomes" id="UP000435802">
    <property type="component" value="Unassembled WGS sequence"/>
</dbReference>
<keyword evidence="5" id="KW-0418">Kinase</keyword>
<dbReference type="InterPro" id="IPR001347">
    <property type="entry name" value="SIS_dom"/>
</dbReference>